<comment type="caution">
    <text evidence="1">The sequence shown here is derived from an EMBL/GenBank/DDBJ whole genome shotgun (WGS) entry which is preliminary data.</text>
</comment>
<sequence>AEVTALAMSGLLLEGAEAVLNSMLARLEVINMWGDSSASLCIFSKAGIMADPLIS</sequence>
<name>A0ABN9REJ2_9DINO</name>
<gene>
    <name evidence="1" type="ORF">PCOR1329_LOCUS20057</name>
</gene>
<dbReference type="Proteomes" id="UP001189429">
    <property type="component" value="Unassembled WGS sequence"/>
</dbReference>
<reference evidence="1" key="1">
    <citation type="submission" date="2023-10" db="EMBL/GenBank/DDBJ databases">
        <authorList>
            <person name="Chen Y."/>
            <person name="Shah S."/>
            <person name="Dougan E. K."/>
            <person name="Thang M."/>
            <person name="Chan C."/>
        </authorList>
    </citation>
    <scope>NUCLEOTIDE SEQUENCE [LARGE SCALE GENOMIC DNA]</scope>
</reference>
<evidence type="ECO:0000313" key="2">
    <source>
        <dbReference type="Proteomes" id="UP001189429"/>
    </source>
</evidence>
<evidence type="ECO:0000313" key="1">
    <source>
        <dbReference type="EMBL" id="CAK0817425.1"/>
    </source>
</evidence>
<dbReference type="EMBL" id="CAUYUJ010006459">
    <property type="protein sequence ID" value="CAK0817425.1"/>
    <property type="molecule type" value="Genomic_DNA"/>
</dbReference>
<accession>A0ABN9REJ2</accession>
<proteinExistence type="predicted"/>
<protein>
    <submittedName>
        <fullName evidence="1">Uncharacterized protein</fullName>
    </submittedName>
</protein>
<feature type="non-terminal residue" evidence="1">
    <location>
        <position position="1"/>
    </location>
</feature>
<keyword evidence="2" id="KW-1185">Reference proteome</keyword>
<organism evidence="1 2">
    <name type="scientific">Prorocentrum cordatum</name>
    <dbReference type="NCBI Taxonomy" id="2364126"/>
    <lineage>
        <taxon>Eukaryota</taxon>
        <taxon>Sar</taxon>
        <taxon>Alveolata</taxon>
        <taxon>Dinophyceae</taxon>
        <taxon>Prorocentrales</taxon>
        <taxon>Prorocentraceae</taxon>
        <taxon>Prorocentrum</taxon>
    </lineage>
</organism>